<comment type="caution">
    <text evidence="2">The sequence shown here is derived from an EMBL/GenBank/DDBJ whole genome shotgun (WGS) entry which is preliminary data.</text>
</comment>
<accession>A0A9W8QQG9</accession>
<evidence type="ECO:0000256" key="1">
    <source>
        <dbReference type="SAM" id="MobiDB-lite"/>
    </source>
</evidence>
<feature type="region of interest" description="Disordered" evidence="1">
    <location>
        <begin position="33"/>
        <end position="114"/>
    </location>
</feature>
<keyword evidence="3" id="KW-1185">Reference proteome</keyword>
<feature type="compositionally biased region" description="Low complexity" evidence="1">
    <location>
        <begin position="59"/>
        <end position="71"/>
    </location>
</feature>
<evidence type="ECO:0000313" key="3">
    <source>
        <dbReference type="Proteomes" id="UP001152087"/>
    </source>
</evidence>
<organism evidence="2 3">
    <name type="scientific">Fusarium falciforme</name>
    <dbReference type="NCBI Taxonomy" id="195108"/>
    <lineage>
        <taxon>Eukaryota</taxon>
        <taxon>Fungi</taxon>
        <taxon>Dikarya</taxon>
        <taxon>Ascomycota</taxon>
        <taxon>Pezizomycotina</taxon>
        <taxon>Sordariomycetes</taxon>
        <taxon>Hypocreomycetidae</taxon>
        <taxon>Hypocreales</taxon>
        <taxon>Nectriaceae</taxon>
        <taxon>Fusarium</taxon>
        <taxon>Fusarium solani species complex</taxon>
    </lineage>
</organism>
<evidence type="ECO:0000313" key="2">
    <source>
        <dbReference type="EMBL" id="KAJ4176071.1"/>
    </source>
</evidence>
<reference evidence="2" key="1">
    <citation type="submission" date="2022-09" db="EMBL/GenBank/DDBJ databases">
        <title>Fusarium specimens isolated from Avocado Roots.</title>
        <authorList>
            <person name="Stajich J."/>
            <person name="Roper C."/>
            <person name="Heimlech-Rivalta G."/>
        </authorList>
    </citation>
    <scope>NUCLEOTIDE SEQUENCE</scope>
    <source>
        <strain evidence="2">A02</strain>
    </source>
</reference>
<gene>
    <name evidence="2" type="ORF">NW755_014622</name>
</gene>
<evidence type="ECO:0008006" key="4">
    <source>
        <dbReference type="Google" id="ProtNLM"/>
    </source>
</evidence>
<sequence>MDPPKNVEPPTERDKRLLRIYGKIPSRGNLLHHQLEAKKSSDIGAVNTGSEHPVRRDISNPSCPVPSSSNVGDDANQDSRTEKTDELRSTTYLQQEMVDQEQGGPGEVKQENNM</sequence>
<dbReference type="EMBL" id="JAOQAV010000242">
    <property type="protein sequence ID" value="KAJ4176071.1"/>
    <property type="molecule type" value="Genomic_DNA"/>
</dbReference>
<feature type="compositionally biased region" description="Basic and acidic residues" evidence="1">
    <location>
        <begin position="77"/>
        <end position="88"/>
    </location>
</feature>
<name>A0A9W8QQG9_9HYPO</name>
<dbReference type="AlphaFoldDB" id="A0A9W8QQG9"/>
<proteinExistence type="predicted"/>
<dbReference type="Proteomes" id="UP001152087">
    <property type="component" value="Unassembled WGS sequence"/>
</dbReference>
<protein>
    <recommendedName>
        <fullName evidence="4">mRNA stability protein</fullName>
    </recommendedName>
</protein>